<keyword evidence="6 9" id="KW-0472">Membrane</keyword>
<feature type="domain" description="G-protein coupled receptors family 1 profile" evidence="10">
    <location>
        <begin position="1"/>
        <end position="199"/>
    </location>
</feature>
<evidence type="ECO:0000256" key="5">
    <source>
        <dbReference type="ARBA" id="ARBA00022989"/>
    </source>
</evidence>
<feature type="transmembrane region" description="Helical" evidence="9">
    <location>
        <begin position="71"/>
        <end position="95"/>
    </location>
</feature>
<keyword evidence="12" id="KW-1185">Reference proteome</keyword>
<evidence type="ECO:0000256" key="3">
    <source>
        <dbReference type="ARBA" id="ARBA00018873"/>
    </source>
</evidence>
<accession>A0A1D1VQE1</accession>
<gene>
    <name evidence="11" type="primary">RvY_14150-1</name>
    <name evidence="11" type="synonym">RvY_14150.1</name>
    <name evidence="11" type="ORF">RvY_14150</name>
</gene>
<protein>
    <recommendedName>
        <fullName evidence="3">Thyrotropin-releasing hormone receptor</fullName>
    </recommendedName>
    <alternativeName>
        <fullName evidence="7">Thyroliberin receptor</fullName>
    </alternativeName>
</protein>
<evidence type="ECO:0000313" key="12">
    <source>
        <dbReference type="Proteomes" id="UP000186922"/>
    </source>
</evidence>
<dbReference type="GO" id="GO:0016020">
    <property type="term" value="C:membrane"/>
    <property type="evidence" value="ECO:0007669"/>
    <property type="project" value="UniProtKB-SubCell"/>
</dbReference>
<evidence type="ECO:0000256" key="7">
    <source>
        <dbReference type="ARBA" id="ARBA00032251"/>
    </source>
</evidence>
<evidence type="ECO:0000313" key="11">
    <source>
        <dbReference type="EMBL" id="GAV03770.1"/>
    </source>
</evidence>
<dbReference type="PANTHER" id="PTHR46061">
    <property type="entry name" value="THYROTROPIN-RELEASING HORMONE RECEPTOR"/>
    <property type="match status" value="1"/>
</dbReference>
<feature type="compositionally biased region" description="Polar residues" evidence="8">
    <location>
        <begin position="161"/>
        <end position="182"/>
    </location>
</feature>
<evidence type="ECO:0000256" key="9">
    <source>
        <dbReference type="SAM" id="Phobius"/>
    </source>
</evidence>
<keyword evidence="5 9" id="KW-1133">Transmembrane helix</keyword>
<dbReference type="PROSITE" id="PS50262">
    <property type="entry name" value="G_PROTEIN_RECEP_F1_2"/>
    <property type="match status" value="1"/>
</dbReference>
<keyword evidence="4 9" id="KW-0812">Transmembrane</keyword>
<comment type="caution">
    <text evidence="11">The sequence shown here is derived from an EMBL/GenBank/DDBJ whole genome shotgun (WGS) entry which is preliminary data.</text>
</comment>
<evidence type="ECO:0000259" key="10">
    <source>
        <dbReference type="PROSITE" id="PS50262"/>
    </source>
</evidence>
<evidence type="ECO:0000256" key="2">
    <source>
        <dbReference type="ARBA" id="ARBA00004370"/>
    </source>
</evidence>
<dbReference type="AlphaFoldDB" id="A0A1D1VQE1"/>
<dbReference type="InterPro" id="IPR017452">
    <property type="entry name" value="GPCR_Rhodpsn_7TM"/>
</dbReference>
<feature type="transmembrane region" description="Helical" evidence="9">
    <location>
        <begin position="29"/>
        <end position="51"/>
    </location>
</feature>
<name>A0A1D1VQE1_RAMVA</name>
<reference evidence="11 12" key="1">
    <citation type="journal article" date="2016" name="Nat. Commun.">
        <title>Extremotolerant tardigrade genome and improved radiotolerance of human cultured cells by tardigrade-unique protein.</title>
        <authorList>
            <person name="Hashimoto T."/>
            <person name="Horikawa D.D."/>
            <person name="Saito Y."/>
            <person name="Kuwahara H."/>
            <person name="Kozuka-Hata H."/>
            <person name="Shin-I T."/>
            <person name="Minakuchi Y."/>
            <person name="Ohishi K."/>
            <person name="Motoyama A."/>
            <person name="Aizu T."/>
            <person name="Enomoto A."/>
            <person name="Kondo K."/>
            <person name="Tanaka S."/>
            <person name="Hara Y."/>
            <person name="Koshikawa S."/>
            <person name="Sagara H."/>
            <person name="Miura T."/>
            <person name="Yokobori S."/>
            <person name="Miyagawa K."/>
            <person name="Suzuki Y."/>
            <person name="Kubo T."/>
            <person name="Oyama M."/>
            <person name="Kohara Y."/>
            <person name="Fujiyama A."/>
            <person name="Arakawa K."/>
            <person name="Katayama T."/>
            <person name="Toyoda A."/>
            <person name="Kunieda T."/>
        </authorList>
    </citation>
    <scope>NUCLEOTIDE SEQUENCE [LARGE SCALE GENOMIC DNA]</scope>
    <source>
        <strain evidence="11 12">YOKOZUNA-1</strain>
    </source>
</reference>
<evidence type="ECO:0000256" key="1">
    <source>
        <dbReference type="ARBA" id="ARBA00004100"/>
    </source>
</evidence>
<evidence type="ECO:0000256" key="6">
    <source>
        <dbReference type="ARBA" id="ARBA00023136"/>
    </source>
</evidence>
<evidence type="ECO:0000256" key="8">
    <source>
        <dbReference type="SAM" id="MobiDB-lite"/>
    </source>
</evidence>
<dbReference type="EMBL" id="BDGG01000010">
    <property type="protein sequence ID" value="GAV03770.1"/>
    <property type="molecule type" value="Genomic_DNA"/>
</dbReference>
<dbReference type="Gene3D" id="1.20.1070.10">
    <property type="entry name" value="Rhodopsin 7-helix transmembrane proteins"/>
    <property type="match status" value="1"/>
</dbReference>
<dbReference type="InterPro" id="IPR000276">
    <property type="entry name" value="GPCR_Rhodpsn"/>
</dbReference>
<dbReference type="PANTHER" id="PTHR46061:SF3">
    <property type="entry name" value="THYROTROPIN-RELEASING HORMONE RECEPTOR"/>
    <property type="match status" value="1"/>
</dbReference>
<organism evidence="11 12">
    <name type="scientific">Ramazzottius varieornatus</name>
    <name type="common">Water bear</name>
    <name type="synonym">Tardigrade</name>
    <dbReference type="NCBI Taxonomy" id="947166"/>
    <lineage>
        <taxon>Eukaryota</taxon>
        <taxon>Metazoa</taxon>
        <taxon>Ecdysozoa</taxon>
        <taxon>Tardigrada</taxon>
        <taxon>Eutardigrada</taxon>
        <taxon>Parachela</taxon>
        <taxon>Hypsibioidea</taxon>
        <taxon>Ramazzottiidae</taxon>
        <taxon>Ramazzottius</taxon>
    </lineage>
</organism>
<dbReference type="SUPFAM" id="SSF81321">
    <property type="entry name" value="Family A G protein-coupled receptor-like"/>
    <property type="match status" value="1"/>
</dbReference>
<dbReference type="InterPro" id="IPR002120">
    <property type="entry name" value="TRH_rcpt_1"/>
</dbReference>
<feature type="region of interest" description="Disordered" evidence="8">
    <location>
        <begin position="128"/>
        <end position="199"/>
    </location>
</feature>
<proteinExistence type="predicted"/>
<dbReference type="STRING" id="947166.A0A1D1VQE1"/>
<sequence>MAFTLERYIATCRPFLAQKLCTVERSRKIIAGCWVLGFLYCSPWLGLAQVLEDEIFAGSYHCQLTLTQSLYTGLFTTDLVLLYVVPLIQAMFVYWNIGRVLRSLPDELGPVSMIHQGLEMENSMKPYPSSNRKFVRKPRSTPEHHLSRNESFADRDHGATLVTSATRTLSERNGQPSPQIIHSVTPRGRPNTRRNVAQA</sequence>
<dbReference type="Pfam" id="PF00001">
    <property type="entry name" value="7tm_1"/>
    <property type="match status" value="1"/>
</dbReference>
<comment type="function">
    <text evidence="1">Receptor for thyrotropin-releasing hormone (TRH). Upon ligand binding, this G-protein-coupled receptor triggers activation of the phosphatidylinositol (IP3)-calcium-protein kinase C (PKC) pathway.</text>
</comment>
<evidence type="ECO:0000256" key="4">
    <source>
        <dbReference type="ARBA" id="ARBA00022692"/>
    </source>
</evidence>
<dbReference type="Proteomes" id="UP000186922">
    <property type="component" value="Unassembled WGS sequence"/>
</dbReference>
<dbReference type="OrthoDB" id="5950040at2759"/>
<feature type="compositionally biased region" description="Basic and acidic residues" evidence="8">
    <location>
        <begin position="140"/>
        <end position="158"/>
    </location>
</feature>
<dbReference type="GO" id="GO:0004997">
    <property type="term" value="F:thyrotropin-releasing hormone receptor activity"/>
    <property type="evidence" value="ECO:0007669"/>
    <property type="project" value="InterPro"/>
</dbReference>
<comment type="subcellular location">
    <subcellularLocation>
        <location evidence="2">Membrane</location>
    </subcellularLocation>
</comment>